<reference evidence="2 3" key="1">
    <citation type="submission" date="2019-09" db="EMBL/GenBank/DDBJ databases">
        <title>Nitrincola iocasae sp. nov., a bacterium isolated from the sediment collected at a cold seep field in South China Sea.</title>
        <authorList>
            <person name="Zhang H."/>
            <person name="Wang H."/>
            <person name="Li C."/>
        </authorList>
    </citation>
    <scope>NUCLEOTIDE SEQUENCE [LARGE SCALE GENOMIC DNA]</scope>
    <source>
        <strain evidence="2 3">KXZD1103</strain>
    </source>
</reference>
<sequence>MEHRRHELLEDVADHASRIVTDHGIDTETATQVGAAIADHLCQHWGGQMITIPKDYRFGIAKRDAEIWAKFNGRNHSELAREFNMTTRGIYKVVERMRQRDKTQPDFFAPNDCQD</sequence>
<protein>
    <submittedName>
        <fullName evidence="2">Mor transcription activator-like protein</fullName>
    </submittedName>
</protein>
<evidence type="ECO:0000313" key="2">
    <source>
        <dbReference type="EMBL" id="QEW08475.1"/>
    </source>
</evidence>
<organism evidence="2 3">
    <name type="scientific">Nitrincola iocasae</name>
    <dbReference type="NCBI Taxonomy" id="2614693"/>
    <lineage>
        <taxon>Bacteria</taxon>
        <taxon>Pseudomonadati</taxon>
        <taxon>Pseudomonadota</taxon>
        <taxon>Gammaproteobacteria</taxon>
        <taxon>Oceanospirillales</taxon>
        <taxon>Oceanospirillaceae</taxon>
        <taxon>Nitrincola</taxon>
    </lineage>
</organism>
<dbReference type="Gene3D" id="1.10.10.60">
    <property type="entry name" value="Homeodomain-like"/>
    <property type="match status" value="1"/>
</dbReference>
<keyword evidence="3" id="KW-1185">Reference proteome</keyword>
<name>A0A5J6LIS4_9GAMM</name>
<gene>
    <name evidence="2" type="ORF">F5I99_03440</name>
</gene>
<dbReference type="EMBL" id="CP044222">
    <property type="protein sequence ID" value="QEW08475.1"/>
    <property type="molecule type" value="Genomic_DNA"/>
</dbReference>
<dbReference type="AlphaFoldDB" id="A0A5J6LIS4"/>
<dbReference type="InterPro" id="IPR009057">
    <property type="entry name" value="Homeodomain-like_sf"/>
</dbReference>
<dbReference type="InterPro" id="IPR014875">
    <property type="entry name" value="Mor_transcription_activator"/>
</dbReference>
<dbReference type="PANTHER" id="PTHR37812:SF1">
    <property type="entry name" value="MU-LIKE PROPHAGE FLUMU PROTEIN C"/>
    <property type="match status" value="1"/>
</dbReference>
<dbReference type="PANTHER" id="PTHR37812">
    <property type="entry name" value="MU-LIKE PROPHAGE FLUMU PROTEIN C"/>
    <property type="match status" value="1"/>
</dbReference>
<evidence type="ECO:0000313" key="3">
    <source>
        <dbReference type="Proteomes" id="UP000325606"/>
    </source>
</evidence>
<feature type="domain" description="Mor transcription activator" evidence="1">
    <location>
        <begin position="4"/>
        <end position="103"/>
    </location>
</feature>
<accession>A0A5J6LIS4</accession>
<evidence type="ECO:0000259" key="1">
    <source>
        <dbReference type="Pfam" id="PF08765"/>
    </source>
</evidence>
<dbReference type="InterPro" id="IPR052411">
    <property type="entry name" value="c-mor_Regulatory_Protein"/>
</dbReference>
<proteinExistence type="predicted"/>
<dbReference type="KEGG" id="nik:F5I99_03440"/>
<dbReference type="Proteomes" id="UP000325606">
    <property type="component" value="Chromosome"/>
</dbReference>
<dbReference type="Pfam" id="PF08765">
    <property type="entry name" value="Mor"/>
    <property type="match status" value="1"/>
</dbReference>
<dbReference type="SUPFAM" id="SSF46689">
    <property type="entry name" value="Homeodomain-like"/>
    <property type="match status" value="1"/>
</dbReference>